<keyword evidence="3" id="KW-0804">Transcription</keyword>
<gene>
    <name evidence="6" type="ORF">ATC03_16290</name>
</gene>
<dbReference type="InterPro" id="IPR036271">
    <property type="entry name" value="Tet_transcr_reg_TetR-rel_C_sf"/>
</dbReference>
<organism evidence="6 7">
    <name type="scientific">Agromyces aureus</name>
    <dbReference type="NCBI Taxonomy" id="453304"/>
    <lineage>
        <taxon>Bacteria</taxon>
        <taxon>Bacillati</taxon>
        <taxon>Actinomycetota</taxon>
        <taxon>Actinomycetes</taxon>
        <taxon>Micrococcales</taxon>
        <taxon>Microbacteriaceae</taxon>
        <taxon>Agromyces</taxon>
    </lineage>
</organism>
<keyword evidence="2 4" id="KW-0238">DNA-binding</keyword>
<dbReference type="GO" id="GO:0000976">
    <property type="term" value="F:transcription cis-regulatory region binding"/>
    <property type="evidence" value="ECO:0007669"/>
    <property type="project" value="TreeGrafter"/>
</dbReference>
<dbReference type="SUPFAM" id="SSF48498">
    <property type="entry name" value="Tetracyclin repressor-like, C-terminal domain"/>
    <property type="match status" value="1"/>
</dbReference>
<evidence type="ECO:0000259" key="5">
    <source>
        <dbReference type="PROSITE" id="PS50977"/>
    </source>
</evidence>
<dbReference type="Proteomes" id="UP000078437">
    <property type="component" value="Chromosome"/>
</dbReference>
<dbReference type="Pfam" id="PF00440">
    <property type="entry name" value="TetR_N"/>
    <property type="match status" value="1"/>
</dbReference>
<dbReference type="InterPro" id="IPR009057">
    <property type="entry name" value="Homeodomain-like_sf"/>
</dbReference>
<dbReference type="InterPro" id="IPR050109">
    <property type="entry name" value="HTH-type_TetR-like_transc_reg"/>
</dbReference>
<evidence type="ECO:0000256" key="3">
    <source>
        <dbReference type="ARBA" id="ARBA00023163"/>
    </source>
</evidence>
<evidence type="ECO:0000256" key="2">
    <source>
        <dbReference type="ARBA" id="ARBA00023125"/>
    </source>
</evidence>
<accession>A0A191WIA1</accession>
<dbReference type="EMBL" id="CP013979">
    <property type="protein sequence ID" value="ANJ28040.1"/>
    <property type="molecule type" value="Genomic_DNA"/>
</dbReference>
<dbReference type="PRINTS" id="PR00455">
    <property type="entry name" value="HTHTETR"/>
</dbReference>
<dbReference type="AlphaFoldDB" id="A0A191WIA1"/>
<dbReference type="PANTHER" id="PTHR30055:SF146">
    <property type="entry name" value="HTH-TYPE TRANSCRIPTIONAL DUAL REGULATOR CECR"/>
    <property type="match status" value="1"/>
</dbReference>
<dbReference type="OrthoDB" id="7186128at2"/>
<dbReference type="GO" id="GO:0045892">
    <property type="term" value="P:negative regulation of DNA-templated transcription"/>
    <property type="evidence" value="ECO:0007669"/>
    <property type="project" value="UniProtKB-ARBA"/>
</dbReference>
<sequence>MPANATTSTDGVDYEDPRITRSRALIMAAAERVFLERGFPGTSVDDIAAEAGVSKRTVYNVFDDKEQLFRAILGGAIGTAERYAGDLAATTADAIDLEVALVDLARELAASVLGGRVVPLRRLLIGEASRFPEFAGEYYRRAPGRVITAVAAAFDALAARGLLRIDDAELAAEHFAFLAIGSSLDRALFDPTADGDPDAVARAIERAEAGVEAFLRAYRP</sequence>
<dbReference type="SUPFAM" id="SSF46689">
    <property type="entry name" value="Homeodomain-like"/>
    <property type="match status" value="1"/>
</dbReference>
<dbReference type="Pfam" id="PF14246">
    <property type="entry name" value="TetR_C_7"/>
    <property type="match status" value="1"/>
</dbReference>
<name>A0A191WIA1_9MICO</name>
<dbReference type="Gene3D" id="1.10.10.60">
    <property type="entry name" value="Homeodomain-like"/>
    <property type="match status" value="1"/>
</dbReference>
<proteinExistence type="predicted"/>
<reference evidence="7" key="2">
    <citation type="submission" date="2016-01" db="EMBL/GenBank/DDBJ databases">
        <title>Complete genome sequence of Agromyces aureus AR33T and comparison with related organisms.</title>
        <authorList>
            <person name="Corretto E."/>
            <person name="Antonielli L."/>
            <person name="Sessitsch A."/>
            <person name="Brader G."/>
        </authorList>
    </citation>
    <scope>NUCLEOTIDE SEQUENCE [LARGE SCALE GENOMIC DNA]</scope>
    <source>
        <strain evidence="7">AR33</strain>
    </source>
</reference>
<keyword evidence="7" id="KW-1185">Reference proteome</keyword>
<dbReference type="KEGG" id="agy:ATC03_16290"/>
<evidence type="ECO:0000256" key="1">
    <source>
        <dbReference type="ARBA" id="ARBA00023015"/>
    </source>
</evidence>
<evidence type="ECO:0000313" key="6">
    <source>
        <dbReference type="EMBL" id="ANJ28040.1"/>
    </source>
</evidence>
<evidence type="ECO:0000313" key="7">
    <source>
        <dbReference type="Proteomes" id="UP000078437"/>
    </source>
</evidence>
<feature type="DNA-binding region" description="H-T-H motif" evidence="4">
    <location>
        <begin position="43"/>
        <end position="62"/>
    </location>
</feature>
<dbReference type="GO" id="GO:0003700">
    <property type="term" value="F:DNA-binding transcription factor activity"/>
    <property type="evidence" value="ECO:0007669"/>
    <property type="project" value="TreeGrafter"/>
</dbReference>
<dbReference type="PANTHER" id="PTHR30055">
    <property type="entry name" value="HTH-TYPE TRANSCRIPTIONAL REGULATOR RUTR"/>
    <property type="match status" value="1"/>
</dbReference>
<dbReference type="InterPro" id="IPR039536">
    <property type="entry name" value="TetR_C_Proteobacteria"/>
</dbReference>
<protein>
    <recommendedName>
        <fullName evidence="5">HTH tetR-type domain-containing protein</fullName>
    </recommendedName>
</protein>
<dbReference type="InterPro" id="IPR001647">
    <property type="entry name" value="HTH_TetR"/>
</dbReference>
<dbReference type="Gene3D" id="1.10.357.10">
    <property type="entry name" value="Tetracycline Repressor, domain 2"/>
    <property type="match status" value="1"/>
</dbReference>
<dbReference type="RefSeq" id="WP_067879388.1">
    <property type="nucleotide sequence ID" value="NZ_CP013979.1"/>
</dbReference>
<dbReference type="PROSITE" id="PS50977">
    <property type="entry name" value="HTH_TETR_2"/>
    <property type="match status" value="1"/>
</dbReference>
<evidence type="ECO:0000256" key="4">
    <source>
        <dbReference type="PROSITE-ProRule" id="PRU00335"/>
    </source>
</evidence>
<feature type="domain" description="HTH tetR-type" evidence="5">
    <location>
        <begin position="20"/>
        <end position="80"/>
    </location>
</feature>
<reference evidence="6 7" key="1">
    <citation type="journal article" date="2016" name="Int. J. Syst. Evol. Microbiol.">
        <title>Agromyces aureus sp. nov., isolated from the rhizosphere of Salix caprea L. grown in a heavy-metal-contaminated soil.</title>
        <authorList>
            <person name="Corretto E."/>
            <person name="Antonielli L."/>
            <person name="Sessitsch A."/>
            <person name="Compant S."/>
            <person name="Gorfer M."/>
            <person name="Kuffner M."/>
            <person name="Brader G."/>
        </authorList>
    </citation>
    <scope>NUCLEOTIDE SEQUENCE [LARGE SCALE GENOMIC DNA]</scope>
    <source>
        <strain evidence="6 7">AR33</strain>
    </source>
</reference>
<dbReference type="FunFam" id="1.10.10.60:FF:000141">
    <property type="entry name" value="TetR family transcriptional regulator"/>
    <property type="match status" value="1"/>
</dbReference>
<keyword evidence="1" id="KW-0805">Transcription regulation</keyword>